<reference evidence="3 4" key="1">
    <citation type="submission" date="2013-08" db="EMBL/GenBank/DDBJ databases">
        <authorList>
            <person name="Durkin A.S."/>
            <person name="Haft D.R."/>
            <person name="McCorrison J."/>
            <person name="Torralba M."/>
            <person name="Gillis M."/>
            <person name="Haft D.H."/>
            <person name="Methe B."/>
            <person name="Sutton G."/>
            <person name="Nelson K.E."/>
        </authorList>
    </citation>
    <scope>NUCLEOTIDE SEQUENCE [LARGE SCALE GENOMIC DNA]</scope>
    <source>
        <strain evidence="3 4">F0195</strain>
    </source>
</reference>
<dbReference type="NCBIfam" id="NF006042">
    <property type="entry name" value="PRK08185.1"/>
    <property type="match status" value="1"/>
</dbReference>
<dbReference type="eggNOG" id="COG0191">
    <property type="taxonomic scope" value="Bacteria"/>
</dbReference>
<protein>
    <submittedName>
        <fullName evidence="3">Ketose-bisphosphate aldolase</fullName>
    </submittedName>
</protein>
<feature type="binding site" evidence="2">
    <location>
        <position position="208"/>
    </location>
    <ligand>
        <name>Zn(2+)</name>
        <dbReference type="ChEBI" id="CHEBI:29105"/>
        <label>1</label>
        <note>catalytic</note>
    </ligand>
</feature>
<accession>U2T0B0</accession>
<feature type="binding site" evidence="2">
    <location>
        <position position="132"/>
    </location>
    <ligand>
        <name>Zn(2+)</name>
        <dbReference type="ChEBI" id="CHEBI:29105"/>
        <label>2</label>
    </ligand>
</feature>
<evidence type="ECO:0000256" key="1">
    <source>
        <dbReference type="PIRSR" id="PIRSR001359-1"/>
    </source>
</evidence>
<sequence length="289" mass="31650">MLVNMTQILQVAREQNFAVPAFNVSHDAMLKGVMEACEEQRSPVILAIHPDELSYTTDSFVAMCRDFANKTTLPVVIHLDHGATLRQVYRAARDGFTSVMIDASSKPFEENIAITKEVVAFAHPLGISVEGELGTIGTADDALEGGTATIKYTKPEDAALFVEETHADCLAIAIGTAHGIYPKGFDPHLKINLLKEIKERVNVPLVLHGGSGNPDSEIAEAVVNGINKVNISSDIKHAFFVKCREVLTDQRVREPNIIFPPCIGELKKTAIHKIKLFRSNGKARYYTAD</sequence>
<dbReference type="NCBIfam" id="TIGR00167">
    <property type="entry name" value="cbbA"/>
    <property type="match status" value="1"/>
</dbReference>
<dbReference type="Pfam" id="PF01116">
    <property type="entry name" value="F_bP_aldolase"/>
    <property type="match status" value="1"/>
</dbReference>
<name>U2T0B0_9ACTN</name>
<dbReference type="OrthoDB" id="9803995at2"/>
<feature type="binding site" evidence="2">
    <location>
        <position position="102"/>
    </location>
    <ligand>
        <name>Zn(2+)</name>
        <dbReference type="ChEBI" id="CHEBI:29105"/>
        <label>2</label>
    </ligand>
</feature>
<organism evidence="3 4">
    <name type="scientific">Olsenella profusa F0195</name>
    <dbReference type="NCBI Taxonomy" id="1125712"/>
    <lineage>
        <taxon>Bacteria</taxon>
        <taxon>Bacillati</taxon>
        <taxon>Actinomycetota</taxon>
        <taxon>Coriobacteriia</taxon>
        <taxon>Coriobacteriales</taxon>
        <taxon>Atopobiaceae</taxon>
        <taxon>Olsenella</taxon>
    </lineage>
</organism>
<dbReference type="InterPro" id="IPR050246">
    <property type="entry name" value="Class_II_FBP_aldolase"/>
</dbReference>
<dbReference type="PANTHER" id="PTHR30304:SF0">
    <property type="entry name" value="D-TAGATOSE-1,6-BISPHOSPHATE ALDOLASE SUBUNIT GATY-RELATED"/>
    <property type="match status" value="1"/>
</dbReference>
<feature type="binding site" evidence="2">
    <location>
        <position position="81"/>
    </location>
    <ligand>
        <name>Zn(2+)</name>
        <dbReference type="ChEBI" id="CHEBI:29105"/>
        <label>1</label>
        <note>catalytic</note>
    </ligand>
</feature>
<dbReference type="PATRIC" id="fig|1125712.3.peg.2107"/>
<dbReference type="Proteomes" id="UP000016638">
    <property type="component" value="Unassembled WGS sequence"/>
</dbReference>
<keyword evidence="4" id="KW-1185">Reference proteome</keyword>
<dbReference type="EMBL" id="AWEZ01000064">
    <property type="protein sequence ID" value="ERL06494.1"/>
    <property type="molecule type" value="Genomic_DNA"/>
</dbReference>
<evidence type="ECO:0000313" key="4">
    <source>
        <dbReference type="Proteomes" id="UP000016638"/>
    </source>
</evidence>
<dbReference type="AlphaFoldDB" id="U2T0B0"/>
<dbReference type="STRING" id="1125712.HMPREF1316_1341"/>
<dbReference type="CDD" id="cd00947">
    <property type="entry name" value="TBP_aldolase_IIB"/>
    <property type="match status" value="1"/>
</dbReference>
<feature type="binding site" evidence="2">
    <location>
        <position position="178"/>
    </location>
    <ligand>
        <name>Zn(2+)</name>
        <dbReference type="ChEBI" id="CHEBI:29105"/>
        <label>1</label>
        <note>catalytic</note>
    </ligand>
</feature>
<dbReference type="InterPro" id="IPR000771">
    <property type="entry name" value="FBA_II"/>
</dbReference>
<dbReference type="PROSITE" id="PS00602">
    <property type="entry name" value="ALDOLASE_CLASS_II_1"/>
    <property type="match status" value="1"/>
</dbReference>
<feature type="active site" description="Proton donor" evidence="1">
    <location>
        <position position="80"/>
    </location>
</feature>
<comment type="cofactor">
    <cofactor evidence="2">
        <name>Zn(2+)</name>
        <dbReference type="ChEBI" id="CHEBI:29105"/>
    </cofactor>
    <text evidence="2">Binds 2 Zn(2+) ions per subunit. One is catalytic and the other provides a structural contribution.</text>
</comment>
<dbReference type="GO" id="GO:0005975">
    <property type="term" value="P:carbohydrate metabolic process"/>
    <property type="evidence" value="ECO:0007669"/>
    <property type="project" value="InterPro"/>
</dbReference>
<keyword evidence="2" id="KW-0862">Zinc</keyword>
<dbReference type="PANTHER" id="PTHR30304">
    <property type="entry name" value="D-TAGATOSE-1,6-BISPHOSPHATE ALDOLASE"/>
    <property type="match status" value="1"/>
</dbReference>
<dbReference type="GO" id="GO:0016832">
    <property type="term" value="F:aldehyde-lyase activity"/>
    <property type="evidence" value="ECO:0007669"/>
    <property type="project" value="InterPro"/>
</dbReference>
<dbReference type="PIRSF" id="PIRSF001359">
    <property type="entry name" value="F_bP_aldolase_II"/>
    <property type="match status" value="1"/>
</dbReference>
<proteinExistence type="predicted"/>
<keyword evidence="2" id="KW-0479">Metal-binding</keyword>
<gene>
    <name evidence="3" type="ORF">HMPREF1316_1341</name>
</gene>
<dbReference type="InterPro" id="IPR013785">
    <property type="entry name" value="Aldolase_TIM"/>
</dbReference>
<dbReference type="Gene3D" id="3.20.20.70">
    <property type="entry name" value="Aldolase class I"/>
    <property type="match status" value="1"/>
</dbReference>
<dbReference type="GO" id="GO:0008270">
    <property type="term" value="F:zinc ion binding"/>
    <property type="evidence" value="ECO:0007669"/>
    <property type="project" value="InterPro"/>
</dbReference>
<comment type="caution">
    <text evidence="3">The sequence shown here is derived from an EMBL/GenBank/DDBJ whole genome shotgun (WGS) entry which is preliminary data.</text>
</comment>
<dbReference type="SUPFAM" id="SSF51569">
    <property type="entry name" value="Aldolase"/>
    <property type="match status" value="1"/>
</dbReference>
<evidence type="ECO:0000256" key="2">
    <source>
        <dbReference type="PIRSR" id="PIRSR001359-3"/>
    </source>
</evidence>
<evidence type="ECO:0000313" key="3">
    <source>
        <dbReference type="EMBL" id="ERL06494.1"/>
    </source>
</evidence>